<evidence type="ECO:0000313" key="2">
    <source>
        <dbReference type="EMBL" id="MFD2756987.1"/>
    </source>
</evidence>
<comment type="caution">
    <text evidence="2">The sequence shown here is derived from an EMBL/GenBank/DDBJ whole genome shotgun (WGS) entry which is preliminary data.</text>
</comment>
<keyword evidence="3" id="KW-1185">Reference proteome</keyword>
<keyword evidence="2" id="KW-0347">Helicase</keyword>
<name>A0ABW5UTM3_9MICO</name>
<dbReference type="Proteomes" id="UP001597492">
    <property type="component" value="Unassembled WGS sequence"/>
</dbReference>
<dbReference type="RefSeq" id="WP_019618913.1">
    <property type="nucleotide sequence ID" value="NZ_JBHUNE010000001.1"/>
</dbReference>
<dbReference type="GO" id="GO:0004386">
    <property type="term" value="F:helicase activity"/>
    <property type="evidence" value="ECO:0007669"/>
    <property type="project" value="UniProtKB-KW"/>
</dbReference>
<evidence type="ECO:0000313" key="3">
    <source>
        <dbReference type="Proteomes" id="UP001597492"/>
    </source>
</evidence>
<proteinExistence type="predicted"/>
<dbReference type="Pfam" id="PF13625">
    <property type="entry name" value="Helicase_C_3"/>
    <property type="match status" value="1"/>
</dbReference>
<accession>A0ABW5UTM3</accession>
<dbReference type="EMBL" id="JBHUNE010000001">
    <property type="protein sequence ID" value="MFD2756987.1"/>
    <property type="molecule type" value="Genomic_DNA"/>
</dbReference>
<protein>
    <submittedName>
        <fullName evidence="2">Helicase-associated domain-containing protein</fullName>
    </submittedName>
</protein>
<keyword evidence="2" id="KW-0547">Nucleotide-binding</keyword>
<gene>
    <name evidence="2" type="ORF">ACFSW7_01170</name>
</gene>
<keyword evidence="2" id="KW-0067">ATP-binding</keyword>
<feature type="domain" description="Helicase XPB/Ssl2 N-terminal" evidence="1">
    <location>
        <begin position="298"/>
        <end position="424"/>
    </location>
</feature>
<dbReference type="InterPro" id="IPR032830">
    <property type="entry name" value="XPB/Ssl2_N"/>
</dbReference>
<evidence type="ECO:0000259" key="1">
    <source>
        <dbReference type="Pfam" id="PF13625"/>
    </source>
</evidence>
<sequence length="580" mass="63203">MTNVPDSMRILASLRELDESGFAWLLRERRVPTRGLADPIDLAEWLEDPTNIDATLGRMRWPTLRGLRLGDEAALAEAARLQLAVTDGERPRLLPRAAQTLAELLPEVPDFTAEADAAAAANPVPSGADRAQEAAQLASDALWLLDAHHRPVQHARSGVRLSAVELRRLAVDLERPVEVVDAVYEWLASTELIAPTGPTAGDQWAPTEAGREFPRRPVTERWRILAAAWARSLTIADVRAAAWFDEPAEGSMHPAVALGLADATRAALTRLGGLVLDDRLDEATAALAPELAEPVTGVYVQPDQTIVAPGPLSGDDDAALRSFAQLEHRALASQYRLTQSSIERALLSGATISSIHDRLERLSLTGIPQPVAYLLESSAERFGRVRVRAHVDDHGRVTSRVRAESAQLFDTLRIDTALSSLALRVVPAGEQRDEAELASVTSPETALLTLVEARYPAAMETVDGELRGGLRRVTAEPYEPEPNATLRSAAEALAEHAASAPPRDDEATWLRRRLELARRDRLELRLEIALGDERTAELNVIPIAVTDQRLRARDTGAEVERTVPLRAIVAVEGTRVARHD</sequence>
<organism evidence="2 3">
    <name type="scientific">Gulosibacter faecalis</name>
    <dbReference type="NCBI Taxonomy" id="272240"/>
    <lineage>
        <taxon>Bacteria</taxon>
        <taxon>Bacillati</taxon>
        <taxon>Actinomycetota</taxon>
        <taxon>Actinomycetes</taxon>
        <taxon>Micrococcales</taxon>
        <taxon>Microbacteriaceae</taxon>
        <taxon>Gulosibacter</taxon>
    </lineage>
</organism>
<reference evidence="3" key="1">
    <citation type="journal article" date="2019" name="Int. J. Syst. Evol. Microbiol.">
        <title>The Global Catalogue of Microorganisms (GCM) 10K type strain sequencing project: providing services to taxonomists for standard genome sequencing and annotation.</title>
        <authorList>
            <consortium name="The Broad Institute Genomics Platform"/>
            <consortium name="The Broad Institute Genome Sequencing Center for Infectious Disease"/>
            <person name="Wu L."/>
            <person name="Ma J."/>
        </authorList>
    </citation>
    <scope>NUCLEOTIDE SEQUENCE [LARGE SCALE GENOMIC DNA]</scope>
    <source>
        <strain evidence="3">TISTR 1514</strain>
    </source>
</reference>
<keyword evidence="2" id="KW-0378">Hydrolase</keyword>